<feature type="region of interest" description="Disordered" evidence="1">
    <location>
        <begin position="27"/>
        <end position="54"/>
    </location>
</feature>
<accession>A0A1G8LPH7</accession>
<name>A0A1G8LPH7_9GAMM</name>
<dbReference type="SUPFAM" id="SSF49373">
    <property type="entry name" value="Invasin/intimin cell-adhesion fragments"/>
    <property type="match status" value="2"/>
</dbReference>
<evidence type="ECO:0000313" key="4">
    <source>
        <dbReference type="Proteomes" id="UP000199527"/>
    </source>
</evidence>
<protein>
    <recommendedName>
        <fullName evidence="5">Big-1 domain-containing protein</fullName>
    </recommendedName>
</protein>
<reference evidence="4" key="1">
    <citation type="submission" date="2016-10" db="EMBL/GenBank/DDBJ databases">
        <authorList>
            <person name="Varghese N."/>
            <person name="Submissions S."/>
        </authorList>
    </citation>
    <scope>NUCLEOTIDE SEQUENCE [LARGE SCALE GENOMIC DNA]</scope>
    <source>
        <strain evidence="4">DSM 23317</strain>
    </source>
</reference>
<dbReference type="InterPro" id="IPR008964">
    <property type="entry name" value="Invasin/intimin_cell_adhesion"/>
</dbReference>
<gene>
    <name evidence="3" type="ORF">SAMN04488540_102124</name>
</gene>
<keyword evidence="4" id="KW-1185">Reference proteome</keyword>
<evidence type="ECO:0000256" key="1">
    <source>
        <dbReference type="SAM" id="MobiDB-lite"/>
    </source>
</evidence>
<dbReference type="PROSITE" id="PS51257">
    <property type="entry name" value="PROKAR_LIPOPROTEIN"/>
    <property type="match status" value="1"/>
</dbReference>
<evidence type="ECO:0008006" key="5">
    <source>
        <dbReference type="Google" id="ProtNLM"/>
    </source>
</evidence>
<dbReference type="Gene3D" id="2.60.40.10">
    <property type="entry name" value="Immunoglobulins"/>
    <property type="match status" value="2"/>
</dbReference>
<organism evidence="3 4">
    <name type="scientific">Ferrimonas sediminum</name>
    <dbReference type="NCBI Taxonomy" id="718193"/>
    <lineage>
        <taxon>Bacteria</taxon>
        <taxon>Pseudomonadati</taxon>
        <taxon>Pseudomonadota</taxon>
        <taxon>Gammaproteobacteria</taxon>
        <taxon>Alteromonadales</taxon>
        <taxon>Ferrimonadaceae</taxon>
        <taxon>Ferrimonas</taxon>
    </lineage>
</organism>
<sequence>MKQTGLWVFVFLFCAFGMTVGCGGDGSLDQRDQSVPPEQWRPDGGDDNDGGSGNDITFAAHSLTMSMWSCPDPYADTLDGCTQQTRFDAQKAAVLQLSAKRDGANVQGELVTVYSDKGSLIPADGRVLTDSDGNALLRLQADNDEGVVAITASYADAAAQMYAQINAIEVGLSLTTSLVDGQILSDGSTLAVTASLTVNGQPYLEPLPVSFSSACALSGEAEIDEQVLSQDGEAVATYRSTGCEQQDQITATLSLGSSTATDSVTVPLASVPIASIQYLSATPDYLQLEGTGGVRTTTLVFQVLDQNGQPKQGVDIAFAPASGGDRFSLNTLLARSNSEGKVSVALTSKNLPGPFRVKAEVVDSDPLIVAVSQELRVGTGLPDKNSFDISFSVLNPQAWRYNGVRVGINVYAADHFNNPVPDGTAISVVTEGGAVGANCLTENGICNVDWVSQDPRPDDGRVTVTAWIEGEESFDDANGNGFYDQGEWDGIDEHEAYFDINESGSHDDGSGVASLESFIDRSGNGLWDGGDGHYNGLLCQGEPLSSGDCSRELVDLNVSGVIVMSGARPEVYFCHFDELGVDGDNDGLEGWFDCWNDETDTPWMATAPAGGKVAVCVFDVAENGGFPDAPYGTFNPVPYGTTVKFETDGNVEVVGQSSFTQRSTNVPIYHVDEDDVVRADNRSTCGTGWYGAGLVVGPEGGTFSVEVELPDGLFISTSMNLTP</sequence>
<feature type="signal peptide" evidence="2">
    <location>
        <begin position="1"/>
        <end position="23"/>
    </location>
</feature>
<dbReference type="EMBL" id="FNEM01000002">
    <property type="protein sequence ID" value="SDI57367.1"/>
    <property type="molecule type" value="Genomic_DNA"/>
</dbReference>
<dbReference type="InterPro" id="IPR013783">
    <property type="entry name" value="Ig-like_fold"/>
</dbReference>
<keyword evidence="2" id="KW-0732">Signal</keyword>
<evidence type="ECO:0000256" key="2">
    <source>
        <dbReference type="SAM" id="SignalP"/>
    </source>
</evidence>
<dbReference type="AlphaFoldDB" id="A0A1G8LPH7"/>
<proteinExistence type="predicted"/>
<dbReference type="Proteomes" id="UP000199527">
    <property type="component" value="Unassembled WGS sequence"/>
</dbReference>
<feature type="chain" id="PRO_5011489686" description="Big-1 domain-containing protein" evidence="2">
    <location>
        <begin position="24"/>
        <end position="723"/>
    </location>
</feature>
<evidence type="ECO:0000313" key="3">
    <source>
        <dbReference type="EMBL" id="SDI57367.1"/>
    </source>
</evidence>